<dbReference type="GeneID" id="7826420"/>
<evidence type="ECO:0000313" key="2">
    <source>
        <dbReference type="EMBL" id="EAR94782.2"/>
    </source>
</evidence>
<dbReference type="PROSITE" id="PS50234">
    <property type="entry name" value="VWFA"/>
    <property type="match status" value="1"/>
</dbReference>
<dbReference type="STRING" id="312017.Q23E05"/>
<feature type="domain" description="VWFA" evidence="1">
    <location>
        <begin position="147"/>
        <end position="373"/>
    </location>
</feature>
<reference evidence="3" key="1">
    <citation type="journal article" date="2006" name="PLoS Biol.">
        <title>Macronuclear genome sequence of the ciliate Tetrahymena thermophila, a model eukaryote.</title>
        <authorList>
            <person name="Eisen J.A."/>
            <person name="Coyne R.S."/>
            <person name="Wu M."/>
            <person name="Wu D."/>
            <person name="Thiagarajan M."/>
            <person name="Wortman J.R."/>
            <person name="Badger J.H."/>
            <person name="Ren Q."/>
            <person name="Amedeo P."/>
            <person name="Jones K.M."/>
            <person name="Tallon L.J."/>
            <person name="Delcher A.L."/>
            <person name="Salzberg S.L."/>
            <person name="Silva J.C."/>
            <person name="Haas B.J."/>
            <person name="Majoros W.H."/>
            <person name="Farzad M."/>
            <person name="Carlton J.M."/>
            <person name="Smith R.K. Jr."/>
            <person name="Garg J."/>
            <person name="Pearlman R.E."/>
            <person name="Karrer K.M."/>
            <person name="Sun L."/>
            <person name="Manning G."/>
            <person name="Elde N.C."/>
            <person name="Turkewitz A.P."/>
            <person name="Asai D.J."/>
            <person name="Wilkes D.E."/>
            <person name="Wang Y."/>
            <person name="Cai H."/>
            <person name="Collins K."/>
            <person name="Stewart B.A."/>
            <person name="Lee S.R."/>
            <person name="Wilamowska K."/>
            <person name="Weinberg Z."/>
            <person name="Ruzzo W.L."/>
            <person name="Wloga D."/>
            <person name="Gaertig J."/>
            <person name="Frankel J."/>
            <person name="Tsao C.-C."/>
            <person name="Gorovsky M.A."/>
            <person name="Keeling P.J."/>
            <person name="Waller R.F."/>
            <person name="Patron N.J."/>
            <person name="Cherry J.M."/>
            <person name="Stover N.A."/>
            <person name="Krieger C.J."/>
            <person name="del Toro C."/>
            <person name="Ryder H.F."/>
            <person name="Williamson S.C."/>
            <person name="Barbeau R.A."/>
            <person name="Hamilton E.P."/>
            <person name="Orias E."/>
        </authorList>
    </citation>
    <scope>NUCLEOTIDE SEQUENCE [LARGE SCALE GENOMIC DNA]</scope>
    <source>
        <strain evidence="3">SB210</strain>
    </source>
</reference>
<evidence type="ECO:0000259" key="1">
    <source>
        <dbReference type="PROSITE" id="PS50234"/>
    </source>
</evidence>
<name>Q23E05_TETTS</name>
<dbReference type="PANTHER" id="PTHR13803">
    <property type="entry name" value="SEC24-RELATED PROTEIN"/>
    <property type="match status" value="1"/>
</dbReference>
<dbReference type="Gene3D" id="3.40.50.410">
    <property type="entry name" value="von Willebrand factor, type A domain"/>
    <property type="match status" value="1"/>
</dbReference>
<sequence>MDKANDYLFVPKSSEEKKIYQNQVHQKVTSNIIEIHFSNLKKLQKNYIQKAPNFCVSCQAALNHLSVIKQKDGQTIWQCEFCDYANPLNVPQNNNNLIPKEKDIFYMLEKQNEKMKSSQVEKQQSKTSEFQMDVEDNSDADINDQRTIIFCLDNSGSMSSGTVFKDEDGQNKYMSRKACVEKAIQSQITQMQKKFPNRKVGIVLFSKDVTVLGDCQSAPVSISKEGSFEKLFEQGQNNYENLFKNNVGQVNNMPQKYKEIRTNGSTALGPGLAVSLGLASQSPQIGSSIILCTDGLANEGIGKLEDQKDYATYEKMGQLAQSLGILIHTITMRGNESDVRVLGKLSNTTGGRTSRVGPADFNSNFVELVQSDLVATKVEIVVQLHEGLVMIEGSPHTDLGNATENSSITYQYAVKDEYDFKGRQTIPIQSKIFFSTLQGDKMVRVITQEQKITYEYKQAVQEVQINILSKHANRTNAHQGLFGSVPQAQQKQELWGNFIKNQVQPNNSSQQAHYNLYQQQHQKLDNAIKKKMAHQQKRDIKNEEIDDADQDFFDQF</sequence>
<dbReference type="GO" id="GO:0070971">
    <property type="term" value="C:endoplasmic reticulum exit site"/>
    <property type="evidence" value="ECO:0007669"/>
    <property type="project" value="TreeGrafter"/>
</dbReference>
<dbReference type="GO" id="GO:0030127">
    <property type="term" value="C:COPII vesicle coat"/>
    <property type="evidence" value="ECO:0007669"/>
    <property type="project" value="InterPro"/>
</dbReference>
<dbReference type="InterPro" id="IPR050550">
    <property type="entry name" value="SEC23_SEC24_subfamily"/>
</dbReference>
<gene>
    <name evidence="2" type="ORF">TTHERM_00675550</name>
</gene>
<dbReference type="EMBL" id="GG662711">
    <property type="protein sequence ID" value="EAR94782.2"/>
    <property type="molecule type" value="Genomic_DNA"/>
</dbReference>
<dbReference type="InterPro" id="IPR002035">
    <property type="entry name" value="VWF_A"/>
</dbReference>
<dbReference type="GO" id="GO:0008270">
    <property type="term" value="F:zinc ion binding"/>
    <property type="evidence" value="ECO:0007669"/>
    <property type="project" value="InterPro"/>
</dbReference>
<dbReference type="InterPro" id="IPR036174">
    <property type="entry name" value="Znf_Sec23_Sec24_sf"/>
</dbReference>
<dbReference type="SMART" id="SM00327">
    <property type="entry name" value="VWA"/>
    <property type="match status" value="1"/>
</dbReference>
<dbReference type="RefSeq" id="XP_001015027.2">
    <property type="nucleotide sequence ID" value="XM_001015027.2"/>
</dbReference>
<evidence type="ECO:0000313" key="3">
    <source>
        <dbReference type="Proteomes" id="UP000009168"/>
    </source>
</evidence>
<keyword evidence="3" id="KW-1185">Reference proteome</keyword>
<dbReference type="KEGG" id="tet:TTHERM_00675550"/>
<dbReference type="SUPFAM" id="SSF82919">
    <property type="entry name" value="Zn-finger domain of Sec23/24"/>
    <property type="match status" value="1"/>
</dbReference>
<protein>
    <submittedName>
        <fullName evidence="2">Type A von willebrand factor domain protein</fullName>
    </submittedName>
</protein>
<dbReference type="InterPro" id="IPR036465">
    <property type="entry name" value="vWFA_dom_sf"/>
</dbReference>
<dbReference type="GO" id="GO:0090110">
    <property type="term" value="P:COPII-coated vesicle cargo loading"/>
    <property type="evidence" value="ECO:0007669"/>
    <property type="project" value="TreeGrafter"/>
</dbReference>
<dbReference type="GO" id="GO:0006886">
    <property type="term" value="P:intracellular protein transport"/>
    <property type="evidence" value="ECO:0007669"/>
    <property type="project" value="InterPro"/>
</dbReference>
<dbReference type="eggNOG" id="ENOG502RH4Z">
    <property type="taxonomic scope" value="Eukaryota"/>
</dbReference>
<organism evidence="2 3">
    <name type="scientific">Tetrahymena thermophila (strain SB210)</name>
    <dbReference type="NCBI Taxonomy" id="312017"/>
    <lineage>
        <taxon>Eukaryota</taxon>
        <taxon>Sar</taxon>
        <taxon>Alveolata</taxon>
        <taxon>Ciliophora</taxon>
        <taxon>Intramacronucleata</taxon>
        <taxon>Oligohymenophorea</taxon>
        <taxon>Hymenostomatida</taxon>
        <taxon>Tetrahymenina</taxon>
        <taxon>Tetrahymenidae</taxon>
        <taxon>Tetrahymena</taxon>
    </lineage>
</organism>
<dbReference type="InParanoid" id="Q23E05"/>
<dbReference type="OrthoDB" id="10064214at2759"/>
<dbReference type="Proteomes" id="UP000009168">
    <property type="component" value="Unassembled WGS sequence"/>
</dbReference>
<dbReference type="SUPFAM" id="SSF53300">
    <property type="entry name" value="vWA-like"/>
    <property type="match status" value="1"/>
</dbReference>
<dbReference type="Pfam" id="PF13519">
    <property type="entry name" value="VWA_2"/>
    <property type="match status" value="1"/>
</dbReference>
<dbReference type="AlphaFoldDB" id="Q23E05"/>
<proteinExistence type="predicted"/>
<dbReference type="GO" id="GO:0000149">
    <property type="term" value="F:SNARE binding"/>
    <property type="evidence" value="ECO:0007669"/>
    <property type="project" value="TreeGrafter"/>
</dbReference>
<accession>Q23E05</accession>
<dbReference type="PANTHER" id="PTHR13803:SF36">
    <property type="entry name" value="TYPE A VON WILLEBRAND FACTOR DOMAIN-CONTAINING PROTEIN"/>
    <property type="match status" value="1"/>
</dbReference>
<dbReference type="HOGENOM" id="CLU_022694_0_0_1"/>